<dbReference type="AlphaFoldDB" id="A0AAF5DF99"/>
<keyword evidence="1" id="KW-1185">Reference proteome</keyword>
<dbReference type="GO" id="GO:0047756">
    <property type="term" value="F:chondroitin 4-sulfotransferase activity"/>
    <property type="evidence" value="ECO:0007669"/>
    <property type="project" value="InterPro"/>
</dbReference>
<protein>
    <submittedName>
        <fullName evidence="2">Sulfotransferase domain-containing protein</fullName>
    </submittedName>
</protein>
<dbReference type="InterPro" id="IPR007669">
    <property type="entry name" value="Chst-1-like"/>
</dbReference>
<dbReference type="GO" id="GO:1902884">
    <property type="term" value="P:positive regulation of response to oxidative stress"/>
    <property type="evidence" value="ECO:0007669"/>
    <property type="project" value="InterPro"/>
</dbReference>
<name>A0AAF5DF99_STRER</name>
<sequence>MLWQKTIKQCEYYKYKDKYKYLKYSEPNMKVFYKNILAYLKSAHVPKEHLKYLKKFLQSTKTDHVTSSKNATNEYKSYLYNNTALLKQVCSMFYYDFIEFGFEIPKDCIDKKIEAK</sequence>
<proteinExistence type="predicted"/>
<reference evidence="2" key="1">
    <citation type="submission" date="2024-02" db="UniProtKB">
        <authorList>
            <consortium name="WormBaseParasite"/>
        </authorList>
    </citation>
    <scope>IDENTIFICATION</scope>
</reference>
<accession>A0AAF5DF99</accession>
<dbReference type="WBParaSite" id="TCONS_00011599.p2">
    <property type="protein sequence ID" value="TCONS_00011599.p2"/>
    <property type="gene ID" value="XLOC_006178"/>
</dbReference>
<dbReference type="Proteomes" id="UP000035681">
    <property type="component" value="Unplaced"/>
</dbReference>
<organism evidence="1 2">
    <name type="scientific">Strongyloides stercoralis</name>
    <name type="common">Threadworm</name>
    <dbReference type="NCBI Taxonomy" id="6248"/>
    <lineage>
        <taxon>Eukaryota</taxon>
        <taxon>Metazoa</taxon>
        <taxon>Ecdysozoa</taxon>
        <taxon>Nematoda</taxon>
        <taxon>Chromadorea</taxon>
        <taxon>Rhabditida</taxon>
        <taxon>Tylenchina</taxon>
        <taxon>Panagrolaimomorpha</taxon>
        <taxon>Strongyloidoidea</taxon>
        <taxon>Strongyloididae</taxon>
        <taxon>Strongyloides</taxon>
    </lineage>
</organism>
<dbReference type="PANTHER" id="PTHR22900">
    <property type="entry name" value="PROTEIN CBG14245-RELATED"/>
    <property type="match status" value="1"/>
</dbReference>
<dbReference type="GO" id="GO:0050650">
    <property type="term" value="P:chondroitin sulfate proteoglycan biosynthetic process"/>
    <property type="evidence" value="ECO:0007669"/>
    <property type="project" value="InterPro"/>
</dbReference>
<evidence type="ECO:0000313" key="2">
    <source>
        <dbReference type="WBParaSite" id="TCONS_00011599.p2"/>
    </source>
</evidence>
<evidence type="ECO:0000313" key="1">
    <source>
        <dbReference type="Proteomes" id="UP000035681"/>
    </source>
</evidence>